<dbReference type="EC" id="3.4.21.-" evidence="5"/>
<dbReference type="RefSeq" id="WP_246071456.1">
    <property type="nucleotide sequence ID" value="NZ_CP040709.1"/>
</dbReference>
<dbReference type="EMBL" id="JACHHO010000001">
    <property type="protein sequence ID" value="MBB5203093.1"/>
    <property type="molecule type" value="Genomic_DNA"/>
</dbReference>
<keyword evidence="4" id="KW-0732">Signal</keyword>
<evidence type="ECO:0000256" key="1">
    <source>
        <dbReference type="ARBA" id="ARBA00006096"/>
    </source>
</evidence>
<keyword evidence="6" id="KW-1185">Reference proteome</keyword>
<keyword evidence="2 5" id="KW-0378">Hydrolase</keyword>
<comment type="similarity">
    <text evidence="1">Belongs to the peptidase S13 family.</text>
</comment>
<evidence type="ECO:0000256" key="4">
    <source>
        <dbReference type="SAM" id="SignalP"/>
    </source>
</evidence>
<feature type="region of interest" description="Disordered" evidence="3">
    <location>
        <begin position="489"/>
        <end position="511"/>
    </location>
</feature>
<gene>
    <name evidence="5" type="ORF">HNQ51_000386</name>
</gene>
<protein>
    <submittedName>
        <fullName evidence="5">D-alanyl-D-alanine carboxypeptidase/D-alanyl-D-alanine-endopeptidase (Penicillin-binding protein 4)</fullName>
        <ecNumber evidence="5">3.4.16.4</ecNumber>
        <ecNumber evidence="5">3.4.21.-</ecNumber>
    </submittedName>
</protein>
<dbReference type="Proteomes" id="UP000554837">
    <property type="component" value="Unassembled WGS sequence"/>
</dbReference>
<dbReference type="InterPro" id="IPR012338">
    <property type="entry name" value="Beta-lactam/transpept-like"/>
</dbReference>
<evidence type="ECO:0000313" key="6">
    <source>
        <dbReference type="Proteomes" id="UP000554837"/>
    </source>
</evidence>
<dbReference type="PANTHER" id="PTHR30023">
    <property type="entry name" value="D-ALANYL-D-ALANINE CARBOXYPEPTIDASE"/>
    <property type="match status" value="1"/>
</dbReference>
<dbReference type="PRINTS" id="PR00922">
    <property type="entry name" value="DADACBPTASE3"/>
</dbReference>
<dbReference type="GO" id="GO:0006508">
    <property type="term" value="P:proteolysis"/>
    <property type="evidence" value="ECO:0007669"/>
    <property type="project" value="InterPro"/>
</dbReference>
<proteinExistence type="inferred from homology"/>
<dbReference type="EC" id="3.4.16.4" evidence="5"/>
<dbReference type="Gene3D" id="3.40.710.10">
    <property type="entry name" value="DD-peptidase/beta-lactamase superfamily"/>
    <property type="match status" value="1"/>
</dbReference>
<dbReference type="GO" id="GO:0009002">
    <property type="term" value="F:serine-type D-Ala-D-Ala carboxypeptidase activity"/>
    <property type="evidence" value="ECO:0007669"/>
    <property type="project" value="UniProtKB-EC"/>
</dbReference>
<dbReference type="PANTHER" id="PTHR30023:SF0">
    <property type="entry name" value="PENICILLIN-SENSITIVE CARBOXYPEPTIDASE A"/>
    <property type="match status" value="1"/>
</dbReference>
<reference evidence="5 6" key="1">
    <citation type="submission" date="2020-08" db="EMBL/GenBank/DDBJ databases">
        <title>Genomic Encyclopedia of Type Strains, Phase IV (KMG-IV): sequencing the most valuable type-strain genomes for metagenomic binning, comparative biology and taxonomic classification.</title>
        <authorList>
            <person name="Goeker M."/>
        </authorList>
    </citation>
    <scope>NUCLEOTIDE SEQUENCE [LARGE SCALE GENOMIC DNA]</scope>
    <source>
        <strain evidence="5 6">DSM 23958</strain>
    </source>
</reference>
<comment type="caution">
    <text evidence="5">The sequence shown here is derived from an EMBL/GenBank/DDBJ whole genome shotgun (WGS) entry which is preliminary data.</text>
</comment>
<sequence>MSRMPPHFSRFFALPLLLGLWLQAGLPACAQSLSPALRQALSQAQLPETALALWAAPVETGAAPWQQWRAEAPHNPASLTKLATTWAALERLGPAWRWKTPVWLDGELDSDSGVLRGNLVIQGSGDPSLVLERLWLLLRRVQQAGVREIQGDIVLDASAFAPDPAGPGDFDGEPWRAGNVRPDALLFNYKSHQLLIRPEPAKSRAWLRLDTGLPLATPQVPLRAGPCADGRGRLRANWREQPGQIAPLHLAGDWPAACGEHSWPLADPDPASYNARLIESLWREAGGRLSGKARSGSAPTERAPSFELLSPPLAELVRDINKHSNNLMAEQLWLSLALQDGARPVDAEAARSGLRQWLAQRLPTTLGGTDWRLENGSGLARGSLMSAQQLGELLRAAWASPVMPELLASLPLAGEDGTMRRDPERFGAARARAHLKTGSLRDVAAIAGYLLRPDGQRLVVVALVQHERAGSARPVLDLALREWATLAAPQSKQGPKGPCQNHAKRKVRTDC</sequence>
<evidence type="ECO:0000256" key="3">
    <source>
        <dbReference type="SAM" id="MobiDB-lite"/>
    </source>
</evidence>
<feature type="signal peptide" evidence="4">
    <location>
        <begin position="1"/>
        <end position="30"/>
    </location>
</feature>
<feature type="compositionally biased region" description="Basic residues" evidence="3">
    <location>
        <begin position="502"/>
        <end position="511"/>
    </location>
</feature>
<organism evidence="5 6">
    <name type="scientific">Inhella inkyongensis</name>
    <dbReference type="NCBI Taxonomy" id="392593"/>
    <lineage>
        <taxon>Bacteria</taxon>
        <taxon>Pseudomonadati</taxon>
        <taxon>Pseudomonadota</taxon>
        <taxon>Betaproteobacteria</taxon>
        <taxon>Burkholderiales</taxon>
        <taxon>Sphaerotilaceae</taxon>
        <taxon>Inhella</taxon>
    </lineage>
</organism>
<keyword evidence="5" id="KW-0645">Protease</keyword>
<dbReference type="GO" id="GO:0000270">
    <property type="term" value="P:peptidoglycan metabolic process"/>
    <property type="evidence" value="ECO:0007669"/>
    <property type="project" value="TreeGrafter"/>
</dbReference>
<dbReference type="InterPro" id="IPR000667">
    <property type="entry name" value="Peptidase_S13"/>
</dbReference>
<feature type="chain" id="PRO_5032583900" evidence="4">
    <location>
        <begin position="31"/>
        <end position="511"/>
    </location>
</feature>
<name>A0A840RZW7_9BURK</name>
<dbReference type="Gene3D" id="3.50.80.20">
    <property type="entry name" value="D-Ala-D-Ala carboxypeptidase C, peptidase S13"/>
    <property type="match status" value="1"/>
</dbReference>
<dbReference type="SUPFAM" id="SSF56601">
    <property type="entry name" value="beta-lactamase/transpeptidase-like"/>
    <property type="match status" value="1"/>
</dbReference>
<dbReference type="Pfam" id="PF02113">
    <property type="entry name" value="Peptidase_S13"/>
    <property type="match status" value="1"/>
</dbReference>
<dbReference type="AlphaFoldDB" id="A0A840RZW7"/>
<evidence type="ECO:0000256" key="2">
    <source>
        <dbReference type="ARBA" id="ARBA00022801"/>
    </source>
</evidence>
<accession>A0A840RZW7</accession>
<evidence type="ECO:0000313" key="5">
    <source>
        <dbReference type="EMBL" id="MBB5203093.1"/>
    </source>
</evidence>
<keyword evidence="5" id="KW-0121">Carboxypeptidase</keyword>